<feature type="domain" description="Peptidase C1A papain C-terminal" evidence="4">
    <location>
        <begin position="35"/>
        <end position="312"/>
    </location>
</feature>
<dbReference type="InterPro" id="IPR025660">
    <property type="entry name" value="Pept_his_AS"/>
</dbReference>
<keyword evidence="6" id="KW-1185">Reference proteome</keyword>
<dbReference type="STRING" id="4795.A0A225X4X2"/>
<name>A0A225X4X2_9STRA</name>
<dbReference type="InterPro" id="IPR038765">
    <property type="entry name" value="Papain-like_cys_pep_sf"/>
</dbReference>
<keyword evidence="2" id="KW-0865">Zymogen</keyword>
<keyword evidence="3" id="KW-0812">Transmembrane</keyword>
<keyword evidence="3" id="KW-0472">Membrane</keyword>
<dbReference type="SUPFAM" id="SSF54001">
    <property type="entry name" value="Cysteine proteinases"/>
    <property type="match status" value="1"/>
</dbReference>
<dbReference type="PANTHER" id="PTHR12411">
    <property type="entry name" value="CYSTEINE PROTEASE FAMILY C1-RELATED"/>
    <property type="match status" value="1"/>
</dbReference>
<gene>
    <name evidence="5" type="ORF">PHMEG_000215</name>
</gene>
<comment type="caution">
    <text evidence="5">The sequence shown here is derived from an EMBL/GenBank/DDBJ whole genome shotgun (WGS) entry which is preliminary data.</text>
</comment>
<dbReference type="GO" id="GO:0008234">
    <property type="term" value="F:cysteine-type peptidase activity"/>
    <property type="evidence" value="ECO:0007669"/>
    <property type="project" value="InterPro"/>
</dbReference>
<dbReference type="EMBL" id="NBNE01000005">
    <property type="protein sequence ID" value="OWZ24692.1"/>
    <property type="molecule type" value="Genomic_DNA"/>
</dbReference>
<evidence type="ECO:0000256" key="3">
    <source>
        <dbReference type="SAM" id="Phobius"/>
    </source>
</evidence>
<dbReference type="CDD" id="cd02248">
    <property type="entry name" value="Peptidase_C1A"/>
    <property type="match status" value="1"/>
</dbReference>
<dbReference type="GO" id="GO:0006508">
    <property type="term" value="P:proteolysis"/>
    <property type="evidence" value="ECO:0007669"/>
    <property type="project" value="UniProtKB-KW"/>
</dbReference>
<keyword evidence="5" id="KW-0645">Protease</keyword>
<dbReference type="PROSITE" id="PS00639">
    <property type="entry name" value="THIOL_PROTEASE_HIS"/>
    <property type="match status" value="1"/>
</dbReference>
<dbReference type="AlphaFoldDB" id="A0A225X4X2"/>
<dbReference type="OrthoDB" id="154491at2759"/>
<feature type="transmembrane region" description="Helical" evidence="3">
    <location>
        <begin position="339"/>
        <end position="361"/>
    </location>
</feature>
<dbReference type="InterPro" id="IPR039417">
    <property type="entry name" value="Peptidase_C1A_papain-like"/>
</dbReference>
<evidence type="ECO:0000313" key="5">
    <source>
        <dbReference type="EMBL" id="OWZ24692.1"/>
    </source>
</evidence>
<evidence type="ECO:0000259" key="4">
    <source>
        <dbReference type="SMART" id="SM00645"/>
    </source>
</evidence>
<dbReference type="InterPro" id="IPR000668">
    <property type="entry name" value="Peptidase_C1A_C"/>
</dbReference>
<keyword evidence="5" id="KW-0378">Hydrolase</keyword>
<organism evidence="5 6">
    <name type="scientific">Phytophthora megakarya</name>
    <dbReference type="NCBI Taxonomy" id="4795"/>
    <lineage>
        <taxon>Eukaryota</taxon>
        <taxon>Sar</taxon>
        <taxon>Stramenopiles</taxon>
        <taxon>Oomycota</taxon>
        <taxon>Peronosporomycetes</taxon>
        <taxon>Peronosporales</taxon>
        <taxon>Peronosporaceae</taxon>
        <taxon>Phytophthora</taxon>
    </lineage>
</organism>
<accession>A0A225X4X2</accession>
<dbReference type="Pfam" id="PF00112">
    <property type="entry name" value="Peptidase_C1"/>
    <property type="match status" value="1"/>
</dbReference>
<sequence>MVTQFLQDEGMETGPSEFRRRMEKRVDYLEQVHKLAADRDWAFSNMKQHNGNSNGDSQIHADSPTRRSDIARRWIAADVIETAVVVNSGTTPQSLSPQQFLECSSREMTATFDYCWAQGGVDGSTWLLPKMIWGSRNNACNGGMTHAAFADAAQLQWSLLSQLDMPYNEEDTSNASSTALANACDNTTTDNAAASITGWEQAVGPSCDNSSDPTELLKLALQQQPVSVAINSGGSFDAYKGGIYSCPNDGDFATSGDINHAVVLVGYGTDGSTDYWIIKNSYGASWGEKGFIRLAIDSKINCGLSVFPVIPTGASAGAAHTVVDGGGEVEFVGMSPDNWVILGIAVAAGTLFLTVIGVVYASRQRNTFKETLQRIEDMETQFVDVLGLETYNQHAGQEFQVSELVQGAPSDVFDAWIRDVWLAGGSQVHDGIGRGYVGSVRRVPLGVEEEILSAGLPEELQEQDKSSKIPSICYRVRNPVWTVKTEMSATCNWLHCGGFIRLIFRTALKSFLRSLAKKTAHSGRMKRNHLDPTRYVDVQAFEQYQRFKGQELVVSECVVGSPSEVFDAWLEEVWVAGGTELHEGEGRGYVGNVRGVSGIEEEILSAGLPIDEVVDSDGGRPSLAAARRDRSKIPSVCYQLNKFGLFPIQSHLAFVQFVDVAASPESNPATLVIWSLKMEPSLLGYLLCCGGFTKFLLRSALQGHVLGLPDQAKDTFLSFVNNQLQRPFQPIPLAPFIKIIMDSYVDTAGFEAYAESDGQELALNQLVSASVDDAYDAWLRMEWVGRGTTLKDGEGRGLVGHRRLVSLGVEEKILSAGPPDASDRIPSVRYRIEKSGPLLLSDHVALVQFVVDRTAPPSQPKTLIVWNSKLTPSTMGSVLLCGGSISRLVLRTVLSSSLQEIAASFQQKK</sequence>
<evidence type="ECO:0000256" key="1">
    <source>
        <dbReference type="ARBA" id="ARBA00008455"/>
    </source>
</evidence>
<dbReference type="InterPro" id="IPR013128">
    <property type="entry name" value="Peptidase_C1A"/>
</dbReference>
<evidence type="ECO:0000256" key="2">
    <source>
        <dbReference type="ARBA" id="ARBA00023145"/>
    </source>
</evidence>
<evidence type="ECO:0000313" key="6">
    <source>
        <dbReference type="Proteomes" id="UP000198211"/>
    </source>
</evidence>
<dbReference type="Gene3D" id="3.90.70.10">
    <property type="entry name" value="Cysteine proteinases"/>
    <property type="match status" value="1"/>
</dbReference>
<dbReference type="SMART" id="SM00645">
    <property type="entry name" value="Pept_C1"/>
    <property type="match status" value="1"/>
</dbReference>
<reference evidence="6" key="1">
    <citation type="submission" date="2017-03" db="EMBL/GenBank/DDBJ databases">
        <title>Phytopthora megakarya and P. palmivora, two closely related causual agents of cacao black pod achieved similar genome size and gene model numbers by different mechanisms.</title>
        <authorList>
            <person name="Ali S."/>
            <person name="Shao J."/>
            <person name="Larry D.J."/>
            <person name="Kronmiller B."/>
            <person name="Shen D."/>
            <person name="Strem M.D."/>
            <person name="Melnick R.L."/>
            <person name="Guiltinan M.J."/>
            <person name="Tyler B.M."/>
            <person name="Meinhardt L.W."/>
            <person name="Bailey B.A."/>
        </authorList>
    </citation>
    <scope>NUCLEOTIDE SEQUENCE [LARGE SCALE GENOMIC DNA]</scope>
    <source>
        <strain evidence="6">zdho120</strain>
    </source>
</reference>
<proteinExistence type="inferred from homology"/>
<protein>
    <submittedName>
        <fullName evidence="5">Cysteine protease</fullName>
    </submittedName>
</protein>
<dbReference type="Proteomes" id="UP000198211">
    <property type="component" value="Unassembled WGS sequence"/>
</dbReference>
<keyword evidence="3" id="KW-1133">Transmembrane helix</keyword>
<comment type="similarity">
    <text evidence="1">Belongs to the peptidase C1 family.</text>
</comment>